<keyword evidence="1 5" id="KW-0963">Cytoplasm</keyword>
<reference evidence="9 10" key="1">
    <citation type="submission" date="2017-08" db="EMBL/GenBank/DDBJ databases">
        <authorList>
            <person name="Chaillou S."/>
        </authorList>
    </citation>
    <scope>NUCLEOTIDE SEQUENCE [LARGE SCALE GENOMIC DNA]</scope>
    <source>
        <strain evidence="9 10">MFPA15A1205</strain>
    </source>
</reference>
<evidence type="ECO:0000259" key="8">
    <source>
        <dbReference type="Pfam" id="PF13742"/>
    </source>
</evidence>
<dbReference type="Proteomes" id="UP000219564">
    <property type="component" value="Unassembled WGS sequence"/>
</dbReference>
<dbReference type="AlphaFoldDB" id="A0AAX2H747"/>
<gene>
    <name evidence="5 9" type="primary">xseA</name>
    <name evidence="9" type="ORF">PLUA15_220127</name>
</gene>
<dbReference type="HAMAP" id="MF_00378">
    <property type="entry name" value="Exonuc_7_L"/>
    <property type="match status" value="1"/>
</dbReference>
<comment type="function">
    <text evidence="5">Bidirectionally degrades single-stranded DNA into large acid-insoluble oligonucleotides, which are then degraded further into small acid-soluble oligonucleotides.</text>
</comment>
<dbReference type="EMBL" id="OBKZ01000015">
    <property type="protein sequence ID" value="SOB52046.1"/>
    <property type="molecule type" value="Genomic_DNA"/>
</dbReference>
<dbReference type="GO" id="GO:0008855">
    <property type="term" value="F:exodeoxyribonuclease VII activity"/>
    <property type="evidence" value="ECO:0007669"/>
    <property type="project" value="UniProtKB-UniRule"/>
</dbReference>
<dbReference type="EC" id="3.1.11.6" evidence="5"/>
<feature type="domain" description="OB-fold nucleic acid binding" evidence="8">
    <location>
        <begin position="20"/>
        <end position="112"/>
    </location>
</feature>
<comment type="subunit">
    <text evidence="5">Heterooligomer composed of large and small subunits.</text>
</comment>
<dbReference type="InterPro" id="IPR020579">
    <property type="entry name" value="Exonuc_VII_lsu_C"/>
</dbReference>
<keyword evidence="4 5" id="KW-0269">Exonuclease</keyword>
<dbReference type="GO" id="GO:0006308">
    <property type="term" value="P:DNA catabolic process"/>
    <property type="evidence" value="ECO:0007669"/>
    <property type="project" value="UniProtKB-UniRule"/>
</dbReference>
<dbReference type="PANTHER" id="PTHR30008">
    <property type="entry name" value="EXODEOXYRIBONUCLEASE 7 LARGE SUBUNIT"/>
    <property type="match status" value="1"/>
</dbReference>
<dbReference type="GO" id="GO:0005737">
    <property type="term" value="C:cytoplasm"/>
    <property type="evidence" value="ECO:0007669"/>
    <property type="project" value="UniProtKB-SubCell"/>
</dbReference>
<protein>
    <recommendedName>
        <fullName evidence="5">Exodeoxyribonuclease 7 large subunit</fullName>
        <ecNumber evidence="5">3.1.11.6</ecNumber>
    </recommendedName>
    <alternativeName>
        <fullName evidence="5">Exodeoxyribonuclease VII large subunit</fullName>
        <shortName evidence="5">Exonuclease VII large subunit</shortName>
    </alternativeName>
</protein>
<dbReference type="Pfam" id="PF13742">
    <property type="entry name" value="tRNA_anti_2"/>
    <property type="match status" value="1"/>
</dbReference>
<evidence type="ECO:0000256" key="6">
    <source>
        <dbReference type="RuleBase" id="RU004355"/>
    </source>
</evidence>
<evidence type="ECO:0000313" key="9">
    <source>
        <dbReference type="EMBL" id="SOB52046.1"/>
    </source>
</evidence>
<evidence type="ECO:0000256" key="5">
    <source>
        <dbReference type="HAMAP-Rule" id="MF_00378"/>
    </source>
</evidence>
<dbReference type="InterPro" id="IPR003753">
    <property type="entry name" value="Exonuc_VII_L"/>
</dbReference>
<sequence length="463" mass="51654">MMADMIKDPFARLNLDREVLTVSQLNGRARVLLEDVFSNIWVEGEISNLARPASGHVYFTLKDSGAQVRCALFRNNAARVRQALKDGLAVKVRGKVSLFEGRGDYQLILDTVEPAGDGALRLAFDALKEKLSAEGLFSAERKVALPAHPQRIAIISSPTGAVIRDIISVFRRRAPQVELTLIPTAVQGREATAQIVRALKIADARGFDALILARGGGSLEDLWCFNEEAVARAIDACVTPIVSAVGHETDVSISDFVADVRAPTPSAAAELLAPDSSDLQHRIESLHRRLVMRIRDRLMRERLRLDGLARRLRHPGERLRQQAQRLDDLDMRMRRAFERSLNTRRERLIRLETRLAGQHPGRQLALLRQRLDTLAERLPRAMREGLKARRLQLQSQMQTLHVVSPLATLGRGYSILLDERGNAIRSAGQTHNGQRLKAKLGEGELHVRVEDNHLTPVTLSLLD</sequence>
<accession>A0AAX2H747</accession>
<feature type="domain" description="Exonuclease VII large subunit C-terminal" evidence="7">
    <location>
        <begin position="136"/>
        <end position="447"/>
    </location>
</feature>
<dbReference type="GO" id="GO:0009318">
    <property type="term" value="C:exodeoxyribonuclease VII complex"/>
    <property type="evidence" value="ECO:0007669"/>
    <property type="project" value="UniProtKB-UniRule"/>
</dbReference>
<comment type="caution">
    <text evidence="9">The sequence shown here is derived from an EMBL/GenBank/DDBJ whole genome shotgun (WGS) entry which is preliminary data.</text>
</comment>
<proteinExistence type="inferred from homology"/>
<keyword evidence="3 5" id="KW-0378">Hydrolase</keyword>
<evidence type="ECO:0000259" key="7">
    <source>
        <dbReference type="Pfam" id="PF02601"/>
    </source>
</evidence>
<comment type="similarity">
    <text evidence="5 6">Belongs to the XseA family.</text>
</comment>
<comment type="subcellular location">
    <subcellularLocation>
        <location evidence="5 6">Cytoplasm</location>
    </subcellularLocation>
</comment>
<dbReference type="Gene3D" id="2.40.50.1010">
    <property type="match status" value="1"/>
</dbReference>
<evidence type="ECO:0000256" key="3">
    <source>
        <dbReference type="ARBA" id="ARBA00022801"/>
    </source>
</evidence>
<dbReference type="CDD" id="cd04489">
    <property type="entry name" value="ExoVII_LU_OBF"/>
    <property type="match status" value="1"/>
</dbReference>
<dbReference type="Pfam" id="PF02601">
    <property type="entry name" value="Exonuc_VII_L"/>
    <property type="match status" value="1"/>
</dbReference>
<dbReference type="NCBIfam" id="TIGR00237">
    <property type="entry name" value="xseA"/>
    <property type="match status" value="1"/>
</dbReference>
<evidence type="ECO:0000256" key="2">
    <source>
        <dbReference type="ARBA" id="ARBA00022722"/>
    </source>
</evidence>
<name>A0AAX2H747_9PSED</name>
<keyword evidence="2 5" id="KW-0540">Nuclease</keyword>
<dbReference type="PANTHER" id="PTHR30008:SF0">
    <property type="entry name" value="EXODEOXYRIBONUCLEASE 7 LARGE SUBUNIT"/>
    <property type="match status" value="1"/>
</dbReference>
<dbReference type="GO" id="GO:0003676">
    <property type="term" value="F:nucleic acid binding"/>
    <property type="evidence" value="ECO:0007669"/>
    <property type="project" value="InterPro"/>
</dbReference>
<dbReference type="InterPro" id="IPR025824">
    <property type="entry name" value="OB-fold_nuc-bd_dom"/>
</dbReference>
<organism evidence="9 10">
    <name type="scientific">Pseudomonas lundensis</name>
    <dbReference type="NCBI Taxonomy" id="86185"/>
    <lineage>
        <taxon>Bacteria</taxon>
        <taxon>Pseudomonadati</taxon>
        <taxon>Pseudomonadota</taxon>
        <taxon>Gammaproteobacteria</taxon>
        <taxon>Pseudomonadales</taxon>
        <taxon>Pseudomonadaceae</taxon>
        <taxon>Pseudomonas</taxon>
    </lineage>
</organism>
<evidence type="ECO:0000256" key="4">
    <source>
        <dbReference type="ARBA" id="ARBA00022839"/>
    </source>
</evidence>
<evidence type="ECO:0000313" key="10">
    <source>
        <dbReference type="Proteomes" id="UP000219564"/>
    </source>
</evidence>
<evidence type="ECO:0000256" key="1">
    <source>
        <dbReference type="ARBA" id="ARBA00022490"/>
    </source>
</evidence>
<comment type="catalytic activity">
    <reaction evidence="5 6">
        <text>Exonucleolytic cleavage in either 5'- to 3'- or 3'- to 5'-direction to yield nucleoside 5'-phosphates.</text>
        <dbReference type="EC" id="3.1.11.6"/>
    </reaction>
</comment>